<dbReference type="AlphaFoldDB" id="A0A379LML6"/>
<dbReference type="STRING" id="1123034.GCA_000685805_01843"/>
<keyword evidence="1" id="KW-0175">Coiled coil</keyword>
<name>A0A379LML6_9GAMM</name>
<dbReference type="EMBL" id="UGVC01000001">
    <property type="protein sequence ID" value="SUD91856.1"/>
    <property type="molecule type" value="Genomic_DNA"/>
</dbReference>
<reference evidence="3 4" key="1">
    <citation type="submission" date="2018-06" db="EMBL/GenBank/DDBJ databases">
        <authorList>
            <consortium name="Pathogen Informatics"/>
            <person name="Doyle S."/>
        </authorList>
    </citation>
    <scope>NUCLEOTIDE SEQUENCE [LARGE SCALE GENOMIC DNA]</scope>
    <source>
        <strain evidence="3 4">NCTC10526</strain>
    </source>
</reference>
<feature type="coiled-coil region" evidence="1">
    <location>
        <begin position="60"/>
        <end position="111"/>
    </location>
</feature>
<evidence type="ECO:0000313" key="4">
    <source>
        <dbReference type="Proteomes" id="UP000254123"/>
    </source>
</evidence>
<dbReference type="Proteomes" id="UP000254123">
    <property type="component" value="Unassembled WGS sequence"/>
</dbReference>
<organism evidence="3 4">
    <name type="scientific">Psychrobacter phenylpyruvicus</name>
    <dbReference type="NCBI Taxonomy" id="29432"/>
    <lineage>
        <taxon>Bacteria</taxon>
        <taxon>Pseudomonadati</taxon>
        <taxon>Pseudomonadota</taxon>
        <taxon>Gammaproteobacteria</taxon>
        <taxon>Moraxellales</taxon>
        <taxon>Moraxellaceae</taxon>
        <taxon>Psychrobacter</taxon>
    </lineage>
</organism>
<evidence type="ECO:0000313" key="3">
    <source>
        <dbReference type="EMBL" id="SUD91856.1"/>
    </source>
</evidence>
<proteinExistence type="predicted"/>
<keyword evidence="4" id="KW-1185">Reference proteome</keyword>
<evidence type="ECO:0000256" key="2">
    <source>
        <dbReference type="SAM" id="MobiDB-lite"/>
    </source>
</evidence>
<sequence length="240" mass="26786">MAQVAFSHQFSHRWSNAPQAVKDALLQEFEDIMQLLDADTDLESFEFTVPDLHAHIDAINAEVAAEKEAARLEAEKIEADRLEAERAEFEALEAERLLNEEQHTEQQAQAEETIDLDQQVVPAADTDLVEDSIEAEVDNNSAIDTDTTADTEESDTQASDTTIDTSESQPATVVDETEAEISASASFAFDNSTPKAELDADFIKELESRIDDYLSEQLANMSEDLKSWLREQVANRFDNK</sequence>
<feature type="region of interest" description="Disordered" evidence="2">
    <location>
        <begin position="138"/>
        <end position="173"/>
    </location>
</feature>
<accession>A0A379LML6</accession>
<gene>
    <name evidence="3" type="ORF">NCTC10526_02231</name>
</gene>
<protein>
    <submittedName>
        <fullName evidence="3">Uncharacterized protein</fullName>
    </submittedName>
</protein>
<evidence type="ECO:0000256" key="1">
    <source>
        <dbReference type="SAM" id="Coils"/>
    </source>
</evidence>
<dbReference type="RefSeq" id="WP_028859333.1">
    <property type="nucleotide sequence ID" value="NZ_CAJHAQ010000001.1"/>
</dbReference>
<feature type="compositionally biased region" description="Polar residues" evidence="2">
    <location>
        <begin position="157"/>
        <end position="171"/>
    </location>
</feature>